<keyword evidence="2" id="KW-1185">Reference proteome</keyword>
<evidence type="ECO:0000313" key="2">
    <source>
        <dbReference type="Proteomes" id="UP001165306"/>
    </source>
</evidence>
<dbReference type="AlphaFoldDB" id="A0AA42B9E3"/>
<dbReference type="PANTHER" id="PTHR10668">
    <property type="entry name" value="PHYTOENE DEHYDROGENASE"/>
    <property type="match status" value="1"/>
</dbReference>
<protein>
    <submittedName>
        <fullName evidence="1">NAD(P)/FAD-dependent oxidoreductase</fullName>
    </submittedName>
</protein>
<dbReference type="Gene3D" id="3.50.50.60">
    <property type="entry name" value="FAD/NAD(P)-binding domain"/>
    <property type="match status" value="2"/>
</dbReference>
<name>A0AA42B9E3_9BACT</name>
<dbReference type="EMBL" id="JAMSLR010000002">
    <property type="protein sequence ID" value="MCM8748426.1"/>
    <property type="molecule type" value="Genomic_DNA"/>
</dbReference>
<dbReference type="Proteomes" id="UP001165306">
    <property type="component" value="Unassembled WGS sequence"/>
</dbReference>
<gene>
    <name evidence="1" type="ORF">NET02_04650</name>
</gene>
<accession>A0AA42B9E3</accession>
<evidence type="ECO:0000313" key="1">
    <source>
        <dbReference type="EMBL" id="MCM8748426.1"/>
    </source>
</evidence>
<comment type="caution">
    <text evidence="1">The sequence shown here is derived from an EMBL/GenBank/DDBJ whole genome shotgun (WGS) entry which is preliminary data.</text>
</comment>
<organism evidence="1 2">
    <name type="scientific">Thermalbibacter longus</name>
    <dbReference type="NCBI Taxonomy" id="2951981"/>
    <lineage>
        <taxon>Bacteria</taxon>
        <taxon>Pseudomonadati</taxon>
        <taxon>Thermomicrobiota</taxon>
        <taxon>Thermomicrobia</taxon>
        <taxon>Thermomicrobiales</taxon>
        <taxon>Thermomicrobiaceae</taxon>
        <taxon>Thermalbibacter</taxon>
    </lineage>
</organism>
<dbReference type="SUPFAM" id="SSF51905">
    <property type="entry name" value="FAD/NAD(P)-binding domain"/>
    <property type="match status" value="1"/>
</dbReference>
<proteinExistence type="predicted"/>
<dbReference type="PRINTS" id="PR00420">
    <property type="entry name" value="RNGMNOXGNASE"/>
</dbReference>
<dbReference type="Pfam" id="PF13450">
    <property type="entry name" value="NAD_binding_8"/>
    <property type="match status" value="1"/>
</dbReference>
<reference evidence="1" key="1">
    <citation type="submission" date="2022-06" db="EMBL/GenBank/DDBJ databases">
        <title>CFH 74404 Thermomicrobiaceae sp.</title>
        <authorList>
            <person name="Ming H."/>
            <person name="Li W.-J."/>
            <person name="Zhao Z."/>
        </authorList>
    </citation>
    <scope>NUCLEOTIDE SEQUENCE</scope>
    <source>
        <strain evidence="1">CFH 74404</strain>
    </source>
</reference>
<dbReference type="InterPro" id="IPR036188">
    <property type="entry name" value="FAD/NAD-bd_sf"/>
</dbReference>
<dbReference type="RefSeq" id="WP_284056204.1">
    <property type="nucleotide sequence ID" value="NZ_JAMSLR010000002.1"/>
</dbReference>
<sequence>MDVAPRDPAKYDAVVVGAGPNGLAAAIVLARAGCEVLVVEAAESVGGGTRSAALTLPGFVHDVCSAIHPLGAGSPLFQTFPLDRFGLEWIQPPVPLAHPLDDGTAVLLERTVEATAAGLGPDASAYRRLMAPLVADADRILRFILGPFRIPRHPLALARFGLKALRSVVGLASEQFEGERARALLAGLAAHSMLPLERSPSAAVGLVLAMLGHTAGWPLPRGGSQRIADTLAAYVRSLGGEIVTGRPVRALDELPPCRAVLLDLTPRQVLAIAGQRFPAGYRRWLERYRYGPGVYKMDWALAGPIPWRAPECQRAATVHLGGTLDEIAAAERAVTAGRHPERPFVILAQPSLFDPSRAPAGRHTAWAYCHVPNSSRVDMTERIEAQVERFAPGFRDLILARSVSRPADLEQYNLNYVGGDINGGLQDLRQLFTRPAPRLNPYTTPDPRLYICSASTPPGGGVHGMCGYWAARAALRRVLRVPRRRA</sequence>
<dbReference type="PANTHER" id="PTHR10668:SF105">
    <property type="entry name" value="DEHYDROGENASE-RELATED"/>
    <property type="match status" value="1"/>
</dbReference>